<proteinExistence type="predicted"/>
<sequence>MKTLFTSSYLLMHHDGFGHTLELEWLDFANSADLRTGMEEGLRLAELYQVRAWIGNLRGMRVIRPIDQKWLNNDWFPCFAALNITQMAIVESEDVLNRQGVTQVMHRAGSMAPLSTAYFPTIEAARSWIRNTSFVLQP</sequence>
<dbReference type="STRING" id="1121959.SAMN02746009_04020"/>
<dbReference type="EMBL" id="FRAS01000036">
    <property type="protein sequence ID" value="SHM14251.1"/>
    <property type="molecule type" value="Genomic_DNA"/>
</dbReference>
<organism evidence="1 2">
    <name type="scientific">Hymenobacter psychrotolerans DSM 18569</name>
    <dbReference type="NCBI Taxonomy" id="1121959"/>
    <lineage>
        <taxon>Bacteria</taxon>
        <taxon>Pseudomonadati</taxon>
        <taxon>Bacteroidota</taxon>
        <taxon>Cytophagia</taxon>
        <taxon>Cytophagales</taxon>
        <taxon>Hymenobacteraceae</taxon>
        <taxon>Hymenobacter</taxon>
    </lineage>
</organism>
<evidence type="ECO:0000313" key="2">
    <source>
        <dbReference type="Proteomes" id="UP000183947"/>
    </source>
</evidence>
<keyword evidence="2" id="KW-1185">Reference proteome</keyword>
<accession>A0A1M7GDF0</accession>
<gene>
    <name evidence="1" type="ORF">SAMN02746009_04020</name>
</gene>
<evidence type="ECO:0000313" key="1">
    <source>
        <dbReference type="EMBL" id="SHM14251.1"/>
    </source>
</evidence>
<dbReference type="AlphaFoldDB" id="A0A1M7GDF0"/>
<protein>
    <recommendedName>
        <fullName evidence="3">SpoIIAA-like</fullName>
    </recommendedName>
</protein>
<dbReference type="OrthoDB" id="893334at2"/>
<name>A0A1M7GDF0_9BACT</name>
<dbReference type="RefSeq" id="WP_073288826.1">
    <property type="nucleotide sequence ID" value="NZ_FRAS01000036.1"/>
</dbReference>
<dbReference type="Proteomes" id="UP000183947">
    <property type="component" value="Unassembled WGS sequence"/>
</dbReference>
<evidence type="ECO:0008006" key="3">
    <source>
        <dbReference type="Google" id="ProtNLM"/>
    </source>
</evidence>
<reference evidence="2" key="1">
    <citation type="submission" date="2016-11" db="EMBL/GenBank/DDBJ databases">
        <authorList>
            <person name="Varghese N."/>
            <person name="Submissions S."/>
        </authorList>
    </citation>
    <scope>NUCLEOTIDE SEQUENCE [LARGE SCALE GENOMIC DNA]</scope>
    <source>
        <strain evidence="2">DSM 18569</strain>
    </source>
</reference>